<gene>
    <name evidence="5" type="ORF">Z955_12575</name>
</gene>
<dbReference type="AlphaFoldDB" id="A0A0A0I9U1"/>
<evidence type="ECO:0000256" key="2">
    <source>
        <dbReference type="PROSITE-ProRule" id="PRU00284"/>
    </source>
</evidence>
<proteinExistence type="predicted"/>
<keyword evidence="3" id="KW-0812">Transmembrane</keyword>
<dbReference type="PROSITE" id="PS50111">
    <property type="entry name" value="CHEMOTAXIS_TRANSDUC_2"/>
    <property type="match status" value="1"/>
</dbReference>
<protein>
    <submittedName>
        <fullName evidence="5">Chemotaxis protein</fullName>
    </submittedName>
</protein>
<evidence type="ECO:0000256" key="1">
    <source>
        <dbReference type="ARBA" id="ARBA00023224"/>
    </source>
</evidence>
<organism evidence="5 6">
    <name type="scientific">Clostridium botulinum C/D str. DC5</name>
    <dbReference type="NCBI Taxonomy" id="1443128"/>
    <lineage>
        <taxon>Bacteria</taxon>
        <taxon>Bacillati</taxon>
        <taxon>Bacillota</taxon>
        <taxon>Clostridia</taxon>
        <taxon>Eubacteriales</taxon>
        <taxon>Clostridiaceae</taxon>
        <taxon>Clostridium</taxon>
    </lineage>
</organism>
<sequence>MDERELIHQQNKLLVKLLWPSLLVGFILFLVLKLQISQIVILLSIGLAICTIMTFLTFRKIFVVQTMYVFIIGMTIFSYILLKYIPYASMYTVIFFALIVISLYQDIKATIITGILVLILNNYLYFISKTQFMVRESIQGVTTYNLMIMVIVGVLIVQQKFNKSLREKNIEAEKEALMAKDQIESILIDIKKSVDGFLKFNQNLKTSIIDTKDISSKLSDVFNEITKSIESQGNSLNQINNSVMNNEERMDTLVNASNVMNDASTSTLKFVKGGTSEVEQLSQNMIQLKNIMDSTRDNTRKLDENSIKVEDILKLINSLAEQTNLLALNAAIEAARAGEHGRGFAVVAEEIRKLAENSTSSVKEISDILENIQTQAKDADSATDSAQNILLSNMKSLEKVQENFISINSSSESVVEEANEVNEFIKQLNEISINIGKEISTISAITEENTSVIEDTLNSVTKQNNAVNAMINVYDEFNESIENLQKLFE</sequence>
<dbReference type="Pfam" id="PF00015">
    <property type="entry name" value="MCPsignal"/>
    <property type="match status" value="1"/>
</dbReference>
<keyword evidence="1 2" id="KW-0807">Transducer</keyword>
<dbReference type="PANTHER" id="PTHR32089">
    <property type="entry name" value="METHYL-ACCEPTING CHEMOTAXIS PROTEIN MCPB"/>
    <property type="match status" value="1"/>
</dbReference>
<evidence type="ECO:0000313" key="6">
    <source>
        <dbReference type="Proteomes" id="UP000030014"/>
    </source>
</evidence>
<feature type="transmembrane region" description="Helical" evidence="3">
    <location>
        <begin position="38"/>
        <end position="56"/>
    </location>
</feature>
<dbReference type="Proteomes" id="UP000030014">
    <property type="component" value="Unassembled WGS sequence"/>
</dbReference>
<dbReference type="RefSeq" id="WP_039257704.1">
    <property type="nucleotide sequence ID" value="NZ_JDRY01000069.1"/>
</dbReference>
<dbReference type="EMBL" id="JDRY01000069">
    <property type="protein sequence ID" value="KGM97086.1"/>
    <property type="molecule type" value="Genomic_DNA"/>
</dbReference>
<reference evidence="5 6" key="1">
    <citation type="submission" date="2014-01" db="EMBL/GenBank/DDBJ databases">
        <title>Plasmidome dynamics in the species complex Clostridium novyi sensu lato converts strains of independent lineages into distinctly different pathogens.</title>
        <authorList>
            <person name="Skarin H."/>
            <person name="Segerman B."/>
        </authorList>
    </citation>
    <scope>NUCLEOTIDE SEQUENCE [LARGE SCALE GENOMIC DNA]</scope>
    <source>
        <strain evidence="5 6">DC5</strain>
    </source>
</reference>
<name>A0A0A0I9U1_CLOBO</name>
<feature type="transmembrane region" description="Helical" evidence="3">
    <location>
        <begin position="109"/>
        <end position="126"/>
    </location>
</feature>
<keyword evidence="3" id="KW-0472">Membrane</keyword>
<evidence type="ECO:0000313" key="5">
    <source>
        <dbReference type="EMBL" id="KGM97086.1"/>
    </source>
</evidence>
<feature type="domain" description="Methyl-accepting transducer" evidence="4">
    <location>
        <begin position="207"/>
        <end position="443"/>
    </location>
</feature>
<comment type="caution">
    <text evidence="5">The sequence shown here is derived from an EMBL/GenBank/DDBJ whole genome shotgun (WGS) entry which is preliminary data.</text>
</comment>
<evidence type="ECO:0000256" key="3">
    <source>
        <dbReference type="SAM" id="Phobius"/>
    </source>
</evidence>
<dbReference type="InterPro" id="IPR004089">
    <property type="entry name" value="MCPsignal_dom"/>
</dbReference>
<dbReference type="GO" id="GO:0016020">
    <property type="term" value="C:membrane"/>
    <property type="evidence" value="ECO:0007669"/>
    <property type="project" value="InterPro"/>
</dbReference>
<feature type="transmembrane region" description="Helical" evidence="3">
    <location>
        <begin position="138"/>
        <end position="157"/>
    </location>
</feature>
<evidence type="ECO:0000259" key="4">
    <source>
        <dbReference type="PROSITE" id="PS50111"/>
    </source>
</evidence>
<dbReference type="PANTHER" id="PTHR32089:SF112">
    <property type="entry name" value="LYSOZYME-LIKE PROTEIN-RELATED"/>
    <property type="match status" value="1"/>
</dbReference>
<keyword evidence="3" id="KW-1133">Transmembrane helix</keyword>
<feature type="transmembrane region" description="Helical" evidence="3">
    <location>
        <begin position="13"/>
        <end position="32"/>
    </location>
</feature>
<accession>A0A0A0I9U1</accession>
<dbReference type="SMART" id="SM00283">
    <property type="entry name" value="MA"/>
    <property type="match status" value="1"/>
</dbReference>
<feature type="transmembrane region" description="Helical" evidence="3">
    <location>
        <begin position="88"/>
        <end position="104"/>
    </location>
</feature>
<dbReference type="GO" id="GO:0007165">
    <property type="term" value="P:signal transduction"/>
    <property type="evidence" value="ECO:0007669"/>
    <property type="project" value="UniProtKB-KW"/>
</dbReference>
<dbReference type="SUPFAM" id="SSF58104">
    <property type="entry name" value="Methyl-accepting chemotaxis protein (MCP) signaling domain"/>
    <property type="match status" value="1"/>
</dbReference>
<dbReference type="Gene3D" id="1.10.287.950">
    <property type="entry name" value="Methyl-accepting chemotaxis protein"/>
    <property type="match status" value="1"/>
</dbReference>